<keyword evidence="2" id="KW-0378">Hydrolase</keyword>
<dbReference type="GO" id="GO:0047617">
    <property type="term" value="F:fatty acyl-CoA hydrolase activity"/>
    <property type="evidence" value="ECO:0007669"/>
    <property type="project" value="InterPro"/>
</dbReference>
<dbReference type="Pfam" id="PF20789">
    <property type="entry name" value="4HBT_3C"/>
    <property type="match status" value="1"/>
</dbReference>
<dbReference type="Pfam" id="PF13622">
    <property type="entry name" value="4HBT_3"/>
    <property type="match status" value="1"/>
</dbReference>
<evidence type="ECO:0000256" key="2">
    <source>
        <dbReference type="ARBA" id="ARBA00022801"/>
    </source>
</evidence>
<evidence type="ECO:0000256" key="1">
    <source>
        <dbReference type="ARBA" id="ARBA00006538"/>
    </source>
</evidence>
<dbReference type="OrthoDB" id="68328at2759"/>
<dbReference type="PANTHER" id="PTHR11066">
    <property type="entry name" value="ACYL-COA THIOESTERASE"/>
    <property type="match status" value="1"/>
</dbReference>
<dbReference type="EMBL" id="KN881627">
    <property type="protein sequence ID" value="KIY53192.1"/>
    <property type="molecule type" value="Genomic_DNA"/>
</dbReference>
<reference evidence="5 6" key="1">
    <citation type="journal article" date="2015" name="Fungal Genet. Biol.">
        <title>Evolution of novel wood decay mechanisms in Agaricales revealed by the genome sequences of Fistulina hepatica and Cylindrobasidium torrendii.</title>
        <authorList>
            <person name="Floudas D."/>
            <person name="Held B.W."/>
            <person name="Riley R."/>
            <person name="Nagy L.G."/>
            <person name="Koehler G."/>
            <person name="Ransdell A.S."/>
            <person name="Younus H."/>
            <person name="Chow J."/>
            <person name="Chiniquy J."/>
            <person name="Lipzen A."/>
            <person name="Tritt A."/>
            <person name="Sun H."/>
            <person name="Haridas S."/>
            <person name="LaButti K."/>
            <person name="Ohm R.A."/>
            <person name="Kues U."/>
            <person name="Blanchette R.A."/>
            <person name="Grigoriev I.V."/>
            <person name="Minto R.E."/>
            <person name="Hibbett D.S."/>
        </authorList>
    </citation>
    <scope>NUCLEOTIDE SEQUENCE [LARGE SCALE GENOMIC DNA]</scope>
    <source>
        <strain evidence="5 6">ATCC 64428</strain>
    </source>
</reference>
<name>A0A0D7ANQ9_9AGAR</name>
<evidence type="ECO:0000313" key="6">
    <source>
        <dbReference type="Proteomes" id="UP000054144"/>
    </source>
</evidence>
<keyword evidence="5" id="KW-0413">Isomerase</keyword>
<dbReference type="Proteomes" id="UP000054144">
    <property type="component" value="Unassembled WGS sequence"/>
</dbReference>
<dbReference type="PANTHER" id="PTHR11066:SF34">
    <property type="entry name" value="ACYL-COENZYME A THIOESTERASE 8"/>
    <property type="match status" value="1"/>
</dbReference>
<dbReference type="Gene3D" id="2.40.160.210">
    <property type="entry name" value="Acyl-CoA thioesterase, double hotdog domain"/>
    <property type="match status" value="1"/>
</dbReference>
<comment type="similarity">
    <text evidence="1">Belongs to the C/M/P thioester hydrolase family.</text>
</comment>
<dbReference type="SUPFAM" id="SSF54637">
    <property type="entry name" value="Thioesterase/thiol ester dehydrase-isomerase"/>
    <property type="match status" value="2"/>
</dbReference>
<keyword evidence="6" id="KW-1185">Reference proteome</keyword>
<protein>
    <submittedName>
        <fullName evidence="5">Thioesterase/thiol ester dehydrase-isomerase</fullName>
    </submittedName>
</protein>
<dbReference type="AlphaFoldDB" id="A0A0D7ANQ9"/>
<dbReference type="GO" id="GO:0016853">
    <property type="term" value="F:isomerase activity"/>
    <property type="evidence" value="ECO:0007669"/>
    <property type="project" value="UniProtKB-KW"/>
</dbReference>
<gene>
    <name evidence="5" type="ORF">FISHEDRAFT_69053</name>
</gene>
<dbReference type="InterPro" id="IPR029069">
    <property type="entry name" value="HotDog_dom_sf"/>
</dbReference>
<feature type="domain" description="Acyl-CoA thioesterase-like N-terminal HotDog" evidence="3">
    <location>
        <begin position="38"/>
        <end position="116"/>
    </location>
</feature>
<dbReference type="CDD" id="cd03445">
    <property type="entry name" value="Thioesterase_II_repeat2"/>
    <property type="match status" value="1"/>
</dbReference>
<dbReference type="InterPro" id="IPR003703">
    <property type="entry name" value="Acyl_CoA_thio"/>
</dbReference>
<accession>A0A0D7ANQ9</accession>
<organism evidence="5 6">
    <name type="scientific">Fistulina hepatica ATCC 64428</name>
    <dbReference type="NCBI Taxonomy" id="1128425"/>
    <lineage>
        <taxon>Eukaryota</taxon>
        <taxon>Fungi</taxon>
        <taxon>Dikarya</taxon>
        <taxon>Basidiomycota</taxon>
        <taxon>Agaricomycotina</taxon>
        <taxon>Agaricomycetes</taxon>
        <taxon>Agaricomycetidae</taxon>
        <taxon>Agaricales</taxon>
        <taxon>Fistulinaceae</taxon>
        <taxon>Fistulina</taxon>
    </lineage>
</organism>
<sequence length="316" mass="35892">MSKVTAENGFESISTSIEVDELDTNLFRSRNLRLPFGARGVFGGQVISQALFAATKSVESAFGLHSLHCYFLLSAAHDIPILYYVERVRNGRSYVTRVVKAVQRGRAVFVMMCSFQKPEPLQPQFQWKMPSVPSPETCELEEDRLRRRAAQSMHIPEAYRFLLHLAEERARSPVYVRIARAHEEMTDDGMVRYMYWMRAKDVPVACGAMYQKCVLGYMSDLHLLPVAWRTMGMERGERGPNTISMSSTLDHSIYYYSDNFDCGEWMLYVMTCPRTGSGRGVVHGQVYTRDGCLVAVLSQEGVVRAATREPDSKPKL</sequence>
<proteinExistence type="inferred from homology"/>
<dbReference type="InterPro" id="IPR042171">
    <property type="entry name" value="Acyl-CoA_hotdog"/>
</dbReference>
<evidence type="ECO:0000313" key="5">
    <source>
        <dbReference type="EMBL" id="KIY53192.1"/>
    </source>
</evidence>
<dbReference type="GO" id="GO:0006637">
    <property type="term" value="P:acyl-CoA metabolic process"/>
    <property type="evidence" value="ECO:0007669"/>
    <property type="project" value="InterPro"/>
</dbReference>
<feature type="domain" description="Acyl-CoA thioesterase-like C-terminal" evidence="4">
    <location>
        <begin position="189"/>
        <end position="303"/>
    </location>
</feature>
<dbReference type="InterPro" id="IPR049450">
    <property type="entry name" value="ACOT8-like_C"/>
</dbReference>
<dbReference type="CDD" id="cd03444">
    <property type="entry name" value="Thioesterase_II_repeat1"/>
    <property type="match status" value="1"/>
</dbReference>
<dbReference type="GO" id="GO:0005782">
    <property type="term" value="C:peroxisomal matrix"/>
    <property type="evidence" value="ECO:0007669"/>
    <property type="project" value="UniProtKB-SubCell"/>
</dbReference>
<dbReference type="InterPro" id="IPR049449">
    <property type="entry name" value="TesB_ACOT8-like_N"/>
</dbReference>
<evidence type="ECO:0000259" key="3">
    <source>
        <dbReference type="Pfam" id="PF13622"/>
    </source>
</evidence>
<evidence type="ECO:0000259" key="4">
    <source>
        <dbReference type="Pfam" id="PF20789"/>
    </source>
</evidence>
<dbReference type="GO" id="GO:0009062">
    <property type="term" value="P:fatty acid catabolic process"/>
    <property type="evidence" value="ECO:0007669"/>
    <property type="project" value="TreeGrafter"/>
</dbReference>